<dbReference type="GO" id="GO:0007165">
    <property type="term" value="P:signal transduction"/>
    <property type="evidence" value="ECO:0007669"/>
    <property type="project" value="InterPro"/>
</dbReference>
<keyword evidence="2" id="KW-0472">Membrane</keyword>
<dbReference type="OrthoDB" id="9768004at2"/>
<protein>
    <recommendedName>
        <fullName evidence="3">TIR domain-containing protein</fullName>
    </recommendedName>
</protein>
<dbReference type="PANTHER" id="PTHR23150">
    <property type="entry name" value="SULFATASE MODIFYING FACTOR 1, 2"/>
    <property type="match status" value="1"/>
</dbReference>
<dbReference type="InterPro" id="IPR005532">
    <property type="entry name" value="SUMF_dom"/>
</dbReference>
<comment type="caution">
    <text evidence="4">The sequence shown here is derived from an EMBL/GenBank/DDBJ whole genome shotgun (WGS) entry which is preliminary data.</text>
</comment>
<dbReference type="EMBL" id="QFLI01000001">
    <property type="protein sequence ID" value="PXY02537.1"/>
    <property type="molecule type" value="Genomic_DNA"/>
</dbReference>
<dbReference type="InterPro" id="IPR035897">
    <property type="entry name" value="Toll_tir_struct_dom_sf"/>
</dbReference>
<dbReference type="InterPro" id="IPR016187">
    <property type="entry name" value="CTDL_fold"/>
</dbReference>
<evidence type="ECO:0000256" key="1">
    <source>
        <dbReference type="SAM" id="MobiDB-lite"/>
    </source>
</evidence>
<dbReference type="AlphaFoldDB" id="A0A2V4A3R1"/>
<evidence type="ECO:0000313" key="4">
    <source>
        <dbReference type="EMBL" id="PXY02537.1"/>
    </source>
</evidence>
<accession>A0A2V4A3R1</accession>
<dbReference type="Pfam" id="PF13676">
    <property type="entry name" value="TIR_2"/>
    <property type="match status" value="1"/>
</dbReference>
<keyword evidence="5" id="KW-1185">Reference proteome</keyword>
<feature type="region of interest" description="Disordered" evidence="1">
    <location>
        <begin position="195"/>
        <end position="221"/>
    </location>
</feature>
<sequence>MHKQYDIFISHSSKDKKVADSMCHFLESKSVKCWIAPRDVGPGLDYSAEIVRGIRNCRVFVLIISEKSNQSDDVNTELSLAYKNKLLIIPYKIEDVFLNENMYYFLGAKHCIDASPNPDKSLGKLYDQIQRVIPVNPSKKIMLEQEKPKRKGYVLWLRIAFVCILMILLGVMWYDSYDAKNEDQIKDENEVVNLKKTNSKKNEPQVSKSQKKSTTQNDKKVTLIPPDKLRVNKKTTLGDKKQNAINEKKKSENKNIKKQITRADVIVEIEKSMILVKGKSMEWEDPNAYSVNKDGNYSPVICKVSVEDFRLSKFELTQQQWEIIMGYNPSFFKGDKRPVENVTRSEVISFINLINKISGKNYRLPTISELELATYGKFWECGSIEDADIGKPKYISSANTWFNTNSLNTTHQVGLKEMNRNGFYDLLGNVWEMVSEQEKEFDLLATGGAYNSYIGKISSIKDKYKKETVTVENDTVNKVNREEEMSSSSFDLLMSSISGFKSKDLGFRLARDVK</sequence>
<dbReference type="Gene3D" id="3.90.1580.10">
    <property type="entry name" value="paralog of FGE (formylglycine-generating enzyme)"/>
    <property type="match status" value="1"/>
</dbReference>
<evidence type="ECO:0000313" key="5">
    <source>
        <dbReference type="Proteomes" id="UP000248079"/>
    </source>
</evidence>
<dbReference type="PROSITE" id="PS50104">
    <property type="entry name" value="TIR"/>
    <property type="match status" value="1"/>
</dbReference>
<feature type="transmembrane region" description="Helical" evidence="2">
    <location>
        <begin position="155"/>
        <end position="174"/>
    </location>
</feature>
<proteinExistence type="predicted"/>
<feature type="domain" description="TIR" evidence="3">
    <location>
        <begin position="3"/>
        <end position="133"/>
    </location>
</feature>
<dbReference type="SUPFAM" id="SSF52200">
    <property type="entry name" value="Toll/Interleukin receptor TIR domain"/>
    <property type="match status" value="1"/>
</dbReference>
<dbReference type="Pfam" id="PF03781">
    <property type="entry name" value="FGE-sulfatase"/>
    <property type="match status" value="1"/>
</dbReference>
<evidence type="ECO:0000256" key="2">
    <source>
        <dbReference type="SAM" id="Phobius"/>
    </source>
</evidence>
<dbReference type="SUPFAM" id="SSF56436">
    <property type="entry name" value="C-type lectin-like"/>
    <property type="match status" value="1"/>
</dbReference>
<evidence type="ECO:0000259" key="3">
    <source>
        <dbReference type="PROSITE" id="PS50104"/>
    </source>
</evidence>
<dbReference type="InterPro" id="IPR051043">
    <property type="entry name" value="Sulfatase_Mod_Factor_Kinase"/>
</dbReference>
<dbReference type="RefSeq" id="WP_110358698.1">
    <property type="nucleotide sequence ID" value="NZ_QFLI01000001.1"/>
</dbReference>
<feature type="compositionally biased region" description="Polar residues" evidence="1">
    <location>
        <begin position="204"/>
        <end position="216"/>
    </location>
</feature>
<organism evidence="4 5">
    <name type="scientific">Marinifilum breve</name>
    <dbReference type="NCBI Taxonomy" id="2184082"/>
    <lineage>
        <taxon>Bacteria</taxon>
        <taxon>Pseudomonadati</taxon>
        <taxon>Bacteroidota</taxon>
        <taxon>Bacteroidia</taxon>
        <taxon>Marinilabiliales</taxon>
        <taxon>Marinifilaceae</taxon>
    </lineage>
</organism>
<keyword evidence="2" id="KW-0812">Transmembrane</keyword>
<gene>
    <name evidence="4" type="ORF">DF185_00130</name>
</gene>
<dbReference type="Proteomes" id="UP000248079">
    <property type="component" value="Unassembled WGS sequence"/>
</dbReference>
<dbReference type="InterPro" id="IPR000157">
    <property type="entry name" value="TIR_dom"/>
</dbReference>
<reference evidence="4 5" key="1">
    <citation type="submission" date="2018-05" db="EMBL/GenBank/DDBJ databases">
        <title>Marinifilum breve JC075T sp. nov., a marine bacterium isolated from Yongle Blue Hole in the South China Sea.</title>
        <authorList>
            <person name="Fu T."/>
        </authorList>
    </citation>
    <scope>NUCLEOTIDE SEQUENCE [LARGE SCALE GENOMIC DNA]</scope>
    <source>
        <strain evidence="4 5">JC075</strain>
    </source>
</reference>
<dbReference type="GO" id="GO:0120147">
    <property type="term" value="F:formylglycine-generating oxidase activity"/>
    <property type="evidence" value="ECO:0007669"/>
    <property type="project" value="TreeGrafter"/>
</dbReference>
<dbReference type="PANTHER" id="PTHR23150:SF19">
    <property type="entry name" value="FORMYLGLYCINE-GENERATING ENZYME"/>
    <property type="match status" value="1"/>
</dbReference>
<dbReference type="Gene3D" id="3.40.50.10140">
    <property type="entry name" value="Toll/interleukin-1 receptor homology (TIR) domain"/>
    <property type="match status" value="1"/>
</dbReference>
<keyword evidence="2" id="KW-1133">Transmembrane helix</keyword>
<name>A0A2V4A3R1_9BACT</name>
<dbReference type="InterPro" id="IPR042095">
    <property type="entry name" value="SUMF_sf"/>
</dbReference>